<dbReference type="Gene3D" id="3.30.200.20">
    <property type="entry name" value="Phosphorylase Kinase, domain 1"/>
    <property type="match status" value="1"/>
</dbReference>
<dbReference type="PANTHER" id="PTHR47829">
    <property type="entry name" value="HYDROLASE, PUTATIVE (AFU_ORTHOLOGUE AFUA_1G12880)-RELATED"/>
    <property type="match status" value="1"/>
</dbReference>
<reference evidence="3" key="1">
    <citation type="journal article" date="2019" name="Int. J. Syst. Evol. Microbiol.">
        <title>The Global Catalogue of Microorganisms (GCM) 10K type strain sequencing project: providing services to taxonomists for standard genome sequencing and annotation.</title>
        <authorList>
            <consortium name="The Broad Institute Genomics Platform"/>
            <consortium name="The Broad Institute Genome Sequencing Center for Infectious Disease"/>
            <person name="Wu L."/>
            <person name="Ma J."/>
        </authorList>
    </citation>
    <scope>NUCLEOTIDE SEQUENCE [LARGE SCALE GENOMIC DNA]</scope>
    <source>
        <strain evidence="3">JCM 16929</strain>
    </source>
</reference>
<dbReference type="EMBL" id="BAABAB010000005">
    <property type="protein sequence ID" value="GAA3608279.1"/>
    <property type="molecule type" value="Genomic_DNA"/>
</dbReference>
<dbReference type="SUPFAM" id="SSF56112">
    <property type="entry name" value="Protein kinase-like (PK-like)"/>
    <property type="match status" value="1"/>
</dbReference>
<dbReference type="InterPro" id="IPR052898">
    <property type="entry name" value="ACAD10-like"/>
</dbReference>
<gene>
    <name evidence="2" type="ORF">GCM10022236_07550</name>
</gene>
<dbReference type="Gene3D" id="3.90.1200.10">
    <property type="match status" value="1"/>
</dbReference>
<feature type="domain" description="Aminoglycoside phosphotransferase" evidence="1">
    <location>
        <begin position="42"/>
        <end position="268"/>
    </location>
</feature>
<dbReference type="Proteomes" id="UP001501490">
    <property type="component" value="Unassembled WGS sequence"/>
</dbReference>
<accession>A0ABP6ZI50</accession>
<evidence type="ECO:0000259" key="1">
    <source>
        <dbReference type="Pfam" id="PF01636"/>
    </source>
</evidence>
<keyword evidence="3" id="KW-1185">Reference proteome</keyword>
<evidence type="ECO:0000313" key="3">
    <source>
        <dbReference type="Proteomes" id="UP001501490"/>
    </source>
</evidence>
<sequence>MAAPPLDRGSVPDSDVPGLDVSGLRTWLDAAHPELSAGELGARLIAGGRSNLTYAIEGARIPLVLRRPPLGHVLSSAHDMRREHRVISALAGSAVPVPIAIDLVDDTETGEITGTVFLLMERAPGVVVARREQNAALGAAGVRALSVALIDHLADLHAIDPADVGLADFGRPDGYLDRQLSTWRRQLAASRSRELPALTELEASLGDVPHGARSGIVHGDYRLDNVLVVGSGEQPLVSAILDWEMATLGDPLVDLGIFALYWHIAELPGGFAGVVPSAVDPGAGYPSFTELLARYAARSGIDLPDLGWYRGFAAFKLAVILEGIHYRYLAGETVGEGFERMGSLVEPLARHGLEAR</sequence>
<name>A0ABP6ZI50_9ACTN</name>
<comment type="caution">
    <text evidence="2">The sequence shown here is derived from an EMBL/GenBank/DDBJ whole genome shotgun (WGS) entry which is preliminary data.</text>
</comment>
<dbReference type="InterPro" id="IPR011009">
    <property type="entry name" value="Kinase-like_dom_sf"/>
</dbReference>
<dbReference type="RefSeq" id="WP_344801746.1">
    <property type="nucleotide sequence ID" value="NZ_BAABAB010000005.1"/>
</dbReference>
<protein>
    <submittedName>
        <fullName evidence="2">Phosphotransferase family protein</fullName>
    </submittedName>
</protein>
<dbReference type="InterPro" id="IPR002575">
    <property type="entry name" value="Aminoglycoside_PTrfase"/>
</dbReference>
<dbReference type="PANTHER" id="PTHR47829:SF1">
    <property type="entry name" value="HAD FAMILY PHOSPHATASE"/>
    <property type="match status" value="1"/>
</dbReference>
<dbReference type="CDD" id="cd05154">
    <property type="entry name" value="ACAD10_11_N-like"/>
    <property type="match status" value="1"/>
</dbReference>
<organism evidence="2 3">
    <name type="scientific">Microlunatus ginsengisoli</name>
    <dbReference type="NCBI Taxonomy" id="363863"/>
    <lineage>
        <taxon>Bacteria</taxon>
        <taxon>Bacillati</taxon>
        <taxon>Actinomycetota</taxon>
        <taxon>Actinomycetes</taxon>
        <taxon>Propionibacteriales</taxon>
        <taxon>Propionibacteriaceae</taxon>
        <taxon>Microlunatus</taxon>
    </lineage>
</organism>
<evidence type="ECO:0000313" key="2">
    <source>
        <dbReference type="EMBL" id="GAA3608279.1"/>
    </source>
</evidence>
<proteinExistence type="predicted"/>
<dbReference type="InterPro" id="IPR041726">
    <property type="entry name" value="ACAD10_11_N"/>
</dbReference>
<dbReference type="Pfam" id="PF01636">
    <property type="entry name" value="APH"/>
    <property type="match status" value="1"/>
</dbReference>